<keyword evidence="3" id="KW-1185">Reference proteome</keyword>
<gene>
    <name evidence="2" type="ORF">FWK35_00024286</name>
</gene>
<keyword evidence="1" id="KW-1133">Transmembrane helix</keyword>
<reference evidence="2 3" key="1">
    <citation type="submission" date="2019-08" db="EMBL/GenBank/DDBJ databases">
        <title>Whole genome of Aphis craccivora.</title>
        <authorList>
            <person name="Voronova N.V."/>
            <person name="Shulinski R.S."/>
            <person name="Bandarenka Y.V."/>
            <person name="Zhorov D.G."/>
            <person name="Warner D."/>
        </authorList>
    </citation>
    <scope>NUCLEOTIDE SEQUENCE [LARGE SCALE GENOMIC DNA]</scope>
    <source>
        <strain evidence="2">180601</strain>
        <tissue evidence="2">Whole Body</tissue>
    </source>
</reference>
<sequence>MTWSIVHFVVDDTVEVVPSQWIKRNGYCAWPKTLKMNDVKKLLVVWLVTLFSKLSKIILIVGLSHYKLVESDLNLI</sequence>
<keyword evidence="1" id="KW-0812">Transmembrane</keyword>
<evidence type="ECO:0000313" key="3">
    <source>
        <dbReference type="Proteomes" id="UP000478052"/>
    </source>
</evidence>
<keyword evidence="1" id="KW-0472">Membrane</keyword>
<name>A0A6G0WB82_APHCR</name>
<evidence type="ECO:0000256" key="1">
    <source>
        <dbReference type="SAM" id="Phobius"/>
    </source>
</evidence>
<proteinExistence type="predicted"/>
<evidence type="ECO:0000313" key="2">
    <source>
        <dbReference type="EMBL" id="KAF0723498.1"/>
    </source>
</evidence>
<comment type="caution">
    <text evidence="2">The sequence shown here is derived from an EMBL/GenBank/DDBJ whole genome shotgun (WGS) entry which is preliminary data.</text>
</comment>
<dbReference type="AlphaFoldDB" id="A0A6G0WB82"/>
<protein>
    <submittedName>
        <fullName evidence="2">Uncharacterized protein</fullName>
    </submittedName>
</protein>
<dbReference type="Proteomes" id="UP000478052">
    <property type="component" value="Unassembled WGS sequence"/>
</dbReference>
<organism evidence="2 3">
    <name type="scientific">Aphis craccivora</name>
    <name type="common">Cowpea aphid</name>
    <dbReference type="NCBI Taxonomy" id="307492"/>
    <lineage>
        <taxon>Eukaryota</taxon>
        <taxon>Metazoa</taxon>
        <taxon>Ecdysozoa</taxon>
        <taxon>Arthropoda</taxon>
        <taxon>Hexapoda</taxon>
        <taxon>Insecta</taxon>
        <taxon>Pterygota</taxon>
        <taxon>Neoptera</taxon>
        <taxon>Paraneoptera</taxon>
        <taxon>Hemiptera</taxon>
        <taxon>Sternorrhyncha</taxon>
        <taxon>Aphidomorpha</taxon>
        <taxon>Aphidoidea</taxon>
        <taxon>Aphididae</taxon>
        <taxon>Aphidini</taxon>
        <taxon>Aphis</taxon>
        <taxon>Aphis</taxon>
    </lineage>
</organism>
<accession>A0A6G0WB82</accession>
<feature type="transmembrane region" description="Helical" evidence="1">
    <location>
        <begin position="42"/>
        <end position="66"/>
    </location>
</feature>
<dbReference type="EMBL" id="VUJU01008970">
    <property type="protein sequence ID" value="KAF0723498.1"/>
    <property type="molecule type" value="Genomic_DNA"/>
</dbReference>